<evidence type="ECO:0000256" key="8">
    <source>
        <dbReference type="ARBA" id="ARBA00022723"/>
    </source>
</evidence>
<dbReference type="Proteomes" id="UP000054845">
    <property type="component" value="Unassembled WGS sequence"/>
</dbReference>
<dbReference type="STRING" id="401625.A0A0P1BSL3"/>
<dbReference type="EMBL" id="CCYA01000276">
    <property type="protein sequence ID" value="CEH18911.1"/>
    <property type="molecule type" value="Genomic_DNA"/>
</dbReference>
<dbReference type="InterPro" id="IPR008927">
    <property type="entry name" value="6-PGluconate_DH-like_C_sf"/>
</dbReference>
<dbReference type="OrthoDB" id="10255643at2759"/>
<evidence type="ECO:0000256" key="6">
    <source>
        <dbReference type="ARBA" id="ARBA00013102"/>
    </source>
</evidence>
<dbReference type="AlphaFoldDB" id="A0A0P1BSL3"/>
<dbReference type="PROSITE" id="PS51851">
    <property type="entry name" value="KARI_C"/>
    <property type="match status" value="1"/>
</dbReference>
<dbReference type="EC" id="1.1.1.86" evidence="6"/>
<dbReference type="FunFam" id="1.10.1040.10:FF:000005">
    <property type="entry name" value="Ketol-acid reductoisomerase, mitochondrial"/>
    <property type="match status" value="1"/>
</dbReference>
<dbReference type="InterPro" id="IPR013328">
    <property type="entry name" value="6PGD_dom2"/>
</dbReference>
<evidence type="ECO:0000256" key="16">
    <source>
        <dbReference type="ARBA" id="ARBA00030593"/>
    </source>
</evidence>
<evidence type="ECO:0000313" key="21">
    <source>
        <dbReference type="Proteomes" id="UP000054845"/>
    </source>
</evidence>
<accession>A0A0P1BSL3</accession>
<dbReference type="InterPro" id="IPR013023">
    <property type="entry name" value="KARI"/>
</dbReference>
<evidence type="ECO:0000259" key="19">
    <source>
        <dbReference type="PROSITE" id="PS51851"/>
    </source>
</evidence>
<feature type="binding site" evidence="17">
    <location>
        <position position="312"/>
    </location>
    <ligand>
        <name>Mg(2+)</name>
        <dbReference type="ChEBI" id="CHEBI:18420"/>
        <label>2</label>
    </ligand>
</feature>
<proteinExistence type="inferred from homology"/>
<comment type="cofactor">
    <cofactor evidence="1">
        <name>Mg(2+)</name>
        <dbReference type="ChEBI" id="CHEBI:18420"/>
    </cofactor>
</comment>
<dbReference type="GO" id="GO:0016853">
    <property type="term" value="F:isomerase activity"/>
    <property type="evidence" value="ECO:0007669"/>
    <property type="project" value="UniProtKB-KW"/>
</dbReference>
<feature type="binding site" evidence="17">
    <location>
        <position position="334"/>
    </location>
    <ligand>
        <name>substrate</name>
    </ligand>
</feature>
<dbReference type="PANTHER" id="PTHR21371">
    <property type="entry name" value="KETOL-ACID REDUCTOISOMERASE, MITOCHONDRIAL"/>
    <property type="match status" value="1"/>
</dbReference>
<keyword evidence="14 17" id="KW-0100">Branched-chain amino acid biosynthesis</keyword>
<keyword evidence="12 17" id="KW-0560">Oxidoreductase</keyword>
<feature type="domain" description="KARI C-terminal knotted" evidence="19">
    <location>
        <begin position="264"/>
        <end position="411"/>
    </location>
</feature>
<dbReference type="NCBIfam" id="TIGR00465">
    <property type="entry name" value="ilvC"/>
    <property type="match status" value="1"/>
</dbReference>
<dbReference type="UniPathway" id="UPA00049">
    <property type="reaction ID" value="UER00060"/>
</dbReference>
<keyword evidence="11" id="KW-0809">Transit peptide</keyword>
<dbReference type="UniPathway" id="UPA00047">
    <property type="reaction ID" value="UER00056"/>
</dbReference>
<feature type="binding site" evidence="17">
    <location>
        <position position="272"/>
    </location>
    <ligand>
        <name>Mg(2+)</name>
        <dbReference type="ChEBI" id="CHEBI:18420"/>
        <label>1</label>
    </ligand>
</feature>
<feature type="domain" description="KARI N-terminal Rossmann" evidence="18">
    <location>
        <begin position="74"/>
        <end position="263"/>
    </location>
</feature>
<feature type="binding site" evidence="17">
    <location>
        <position position="308"/>
    </location>
    <ligand>
        <name>Mg(2+)</name>
        <dbReference type="ChEBI" id="CHEBI:18420"/>
        <label>2</label>
    </ligand>
</feature>
<comment type="subcellular location">
    <subcellularLocation>
        <location evidence="2">Mitochondrion</location>
    </subcellularLocation>
</comment>
<keyword evidence="7 17" id="KW-0028">Amino-acid biosynthesis</keyword>
<evidence type="ECO:0000256" key="15">
    <source>
        <dbReference type="ARBA" id="ARBA00030209"/>
    </source>
</evidence>
<protein>
    <recommendedName>
        <fullName evidence="6">ketol-acid reductoisomerase (NADP(+))</fullName>
        <ecNumber evidence="6">1.1.1.86</ecNumber>
    </recommendedName>
    <alternativeName>
        <fullName evidence="16">Acetohydroxy-acid reductoisomerase</fullName>
    </alternativeName>
    <alternativeName>
        <fullName evidence="15">Alpha-keto-beta-hydroxylacyl reductoisomerase</fullName>
    </alternativeName>
</protein>
<dbReference type="PROSITE" id="PS51850">
    <property type="entry name" value="KARI_N"/>
    <property type="match status" value="1"/>
</dbReference>
<reference evidence="20 21" key="1">
    <citation type="submission" date="2014-09" db="EMBL/GenBank/DDBJ databases">
        <authorList>
            <person name="Magalhaes I.L.F."/>
            <person name="Oliveira U."/>
            <person name="Santos F.R."/>
            <person name="Vidigal T.H.D.A."/>
            <person name="Brescovit A.D."/>
            <person name="Santos A.J."/>
        </authorList>
    </citation>
    <scope>NUCLEOTIDE SEQUENCE [LARGE SCALE GENOMIC DNA]</scope>
</reference>
<dbReference type="Gene3D" id="1.10.1040.10">
    <property type="entry name" value="N-(1-d-carboxylethyl)-l-norvaline Dehydrogenase, domain 2"/>
    <property type="match status" value="3"/>
</dbReference>
<keyword evidence="8 17" id="KW-0479">Metal-binding</keyword>
<organism evidence="20 21">
    <name type="scientific">Ceraceosorus bombacis</name>
    <dbReference type="NCBI Taxonomy" id="401625"/>
    <lineage>
        <taxon>Eukaryota</taxon>
        <taxon>Fungi</taxon>
        <taxon>Dikarya</taxon>
        <taxon>Basidiomycota</taxon>
        <taxon>Ustilaginomycotina</taxon>
        <taxon>Exobasidiomycetes</taxon>
        <taxon>Ceraceosorales</taxon>
        <taxon>Ceraceosoraceae</taxon>
        <taxon>Ceraceosorus</taxon>
    </lineage>
</organism>
<evidence type="ECO:0000256" key="12">
    <source>
        <dbReference type="ARBA" id="ARBA00023002"/>
    </source>
</evidence>
<evidence type="ECO:0000259" key="18">
    <source>
        <dbReference type="PROSITE" id="PS51850"/>
    </source>
</evidence>
<evidence type="ECO:0000256" key="11">
    <source>
        <dbReference type="ARBA" id="ARBA00022946"/>
    </source>
</evidence>
<evidence type="ECO:0000256" key="13">
    <source>
        <dbReference type="ARBA" id="ARBA00023128"/>
    </source>
</evidence>
<dbReference type="FunFam" id="1.10.1040.10:FF:000003">
    <property type="entry name" value="Ketol-acid reductoisomerase, mitochondrial"/>
    <property type="match status" value="1"/>
</dbReference>
<dbReference type="GO" id="GO:0009099">
    <property type="term" value="P:L-valine biosynthetic process"/>
    <property type="evidence" value="ECO:0007669"/>
    <property type="project" value="UniProtKB-UniRule"/>
</dbReference>
<keyword evidence="9 17" id="KW-0460">Magnesium</keyword>
<evidence type="ECO:0000256" key="1">
    <source>
        <dbReference type="ARBA" id="ARBA00001946"/>
    </source>
</evidence>
<evidence type="ECO:0000256" key="7">
    <source>
        <dbReference type="ARBA" id="ARBA00022605"/>
    </source>
</evidence>
<evidence type="ECO:0000256" key="3">
    <source>
        <dbReference type="ARBA" id="ARBA00004864"/>
    </source>
</evidence>
<dbReference type="GO" id="GO:0046872">
    <property type="term" value="F:metal ion binding"/>
    <property type="evidence" value="ECO:0007669"/>
    <property type="project" value="UniProtKB-UniRule"/>
</dbReference>
<evidence type="ECO:0000256" key="4">
    <source>
        <dbReference type="ARBA" id="ARBA00004885"/>
    </source>
</evidence>
<keyword evidence="21" id="KW-1185">Reference proteome</keyword>
<evidence type="ECO:0000256" key="2">
    <source>
        <dbReference type="ARBA" id="ARBA00004173"/>
    </source>
</evidence>
<feature type="binding site" evidence="17">
    <location>
        <position position="272"/>
    </location>
    <ligand>
        <name>Mg(2+)</name>
        <dbReference type="ChEBI" id="CHEBI:18420"/>
        <label>2</label>
    </ligand>
</feature>
<comment type="pathway">
    <text evidence="3">Amino-acid biosynthesis; L-valine biosynthesis; L-valine from pyruvate: step 2/4.</text>
</comment>
<dbReference type="InterPro" id="IPR000506">
    <property type="entry name" value="KARI_C"/>
</dbReference>
<keyword evidence="20" id="KW-0413">Isomerase</keyword>
<sequence length="416" mass="45256">MIAPAARNLARAAARRAGATASAQQLPAAGARSLSIFAGAARPSTGSISAQAQAFSAPQARGIKHIDFAGDGQVETVYERADWPIEKLHDYFKNDTLALLGYGSQGHGQGLNLRDQGLNVIVGVRKGGASWKEAQEDGWVEGKNLFDIDEAAQKGTYLMMLMSDAGASDAYPKLLKYMTKGKTVYWSHGFSPVFKDQTGIEAPKECDVILCAPKGSGRTVRTLFKEGRGINSSVAVYQDVTGKALEKAVAMSVAVGSGYTYETTFEKEVYSDLYGERGCLMGGIQGMFKAQYDVLRANGHSPSEAFNETCEEALMSLYPLVGEHGMDYMYKACSTTARRGALDLAPVFEKALKPVFEDLYARVKDGSETRRTISFASQKNYRELFDKETDAIAAQEMWRVGHKVRALRPDRAGKDL</sequence>
<keyword evidence="10" id="KW-0521">NADP</keyword>
<dbReference type="GO" id="GO:0004455">
    <property type="term" value="F:ketol-acid reductoisomerase activity"/>
    <property type="evidence" value="ECO:0007669"/>
    <property type="project" value="UniProtKB-UniRule"/>
</dbReference>
<dbReference type="SUPFAM" id="SSF48179">
    <property type="entry name" value="6-phosphogluconate dehydrogenase C-terminal domain-like"/>
    <property type="match status" value="1"/>
</dbReference>
<evidence type="ECO:0000313" key="20">
    <source>
        <dbReference type="EMBL" id="CEH18911.1"/>
    </source>
</evidence>
<dbReference type="PANTHER" id="PTHR21371:SF1">
    <property type="entry name" value="KETOL-ACID REDUCTOISOMERASE, MITOCHONDRIAL"/>
    <property type="match status" value="1"/>
</dbReference>
<evidence type="ECO:0000256" key="17">
    <source>
        <dbReference type="PROSITE-ProRule" id="PRU01198"/>
    </source>
</evidence>
<comment type="pathway">
    <text evidence="4">Amino-acid biosynthesis; L-isoleucine biosynthesis; L-isoleucine from 2-oxobutanoate: step 2/4.</text>
</comment>
<comment type="similarity">
    <text evidence="5 17">Belongs to the ketol-acid reductoisomerase family.</text>
</comment>
<feature type="binding site" evidence="17">
    <location>
        <position position="276"/>
    </location>
    <ligand>
        <name>Mg(2+)</name>
        <dbReference type="ChEBI" id="CHEBI:18420"/>
        <label>1</label>
    </ligand>
</feature>
<evidence type="ECO:0000256" key="10">
    <source>
        <dbReference type="ARBA" id="ARBA00022857"/>
    </source>
</evidence>
<dbReference type="Pfam" id="PF01450">
    <property type="entry name" value="KARI_C"/>
    <property type="match status" value="1"/>
</dbReference>
<name>A0A0P1BSL3_9BASI</name>
<dbReference type="GO" id="GO:0009097">
    <property type="term" value="P:isoleucine biosynthetic process"/>
    <property type="evidence" value="ECO:0007669"/>
    <property type="project" value="UniProtKB-UniRule"/>
</dbReference>
<dbReference type="FunFam" id="3.40.50.720:FF:000167">
    <property type="entry name" value="Ketol-acid reductoisomerase, mitochondrial"/>
    <property type="match status" value="1"/>
</dbReference>
<evidence type="ECO:0000256" key="9">
    <source>
        <dbReference type="ARBA" id="ARBA00022842"/>
    </source>
</evidence>
<evidence type="ECO:0000256" key="14">
    <source>
        <dbReference type="ARBA" id="ARBA00023304"/>
    </source>
</evidence>
<dbReference type="SUPFAM" id="SSF51735">
    <property type="entry name" value="NAD(P)-binding Rossmann-fold domains"/>
    <property type="match status" value="1"/>
</dbReference>
<keyword evidence="13" id="KW-0496">Mitochondrion</keyword>
<dbReference type="InterPro" id="IPR036291">
    <property type="entry name" value="NAD(P)-bd_dom_sf"/>
</dbReference>
<dbReference type="Pfam" id="PF07991">
    <property type="entry name" value="KARI_N"/>
    <property type="match status" value="1"/>
</dbReference>
<evidence type="ECO:0000256" key="5">
    <source>
        <dbReference type="ARBA" id="ARBA00010318"/>
    </source>
</evidence>
<dbReference type="Gene3D" id="3.40.50.720">
    <property type="entry name" value="NAD(P)-binding Rossmann-like Domain"/>
    <property type="match status" value="1"/>
</dbReference>
<dbReference type="InterPro" id="IPR013116">
    <property type="entry name" value="KARI_N"/>
</dbReference>
<dbReference type="GO" id="GO:0005759">
    <property type="term" value="C:mitochondrial matrix"/>
    <property type="evidence" value="ECO:0007669"/>
    <property type="project" value="UniProtKB-ARBA"/>
</dbReference>